<accession>A0A3M6U4D8</accession>
<reference evidence="1 2" key="1">
    <citation type="journal article" date="2018" name="Sci. Rep.">
        <title>Comparative analysis of the Pocillopora damicornis genome highlights role of immune system in coral evolution.</title>
        <authorList>
            <person name="Cunning R."/>
            <person name="Bay R.A."/>
            <person name="Gillette P."/>
            <person name="Baker A.C."/>
            <person name="Traylor-Knowles N."/>
        </authorList>
    </citation>
    <scope>NUCLEOTIDE SEQUENCE [LARGE SCALE GENOMIC DNA]</scope>
    <source>
        <strain evidence="1">RSMAS</strain>
        <tissue evidence="1">Whole animal</tissue>
    </source>
</reference>
<sequence length="175" mass="21037">MLFDMKIGQRQQADLSTLPFSVSYVFDDPDDVYWCWHQLYDQVLDAPTPKITVKKRPSPAGVFITDEIQKTMRDRDKQKKRCYRSRNLLEWEKYRENYADQRKFWNTIRPYINSRKKKNNSRIVLEENDQIMREPREVAETLNDFFSNIVRTDNTTECMKDFTHFLQTPPAARSP</sequence>
<gene>
    <name evidence="1" type="ORF">pdam_00024734</name>
</gene>
<dbReference type="EMBL" id="RCHS01002252">
    <property type="protein sequence ID" value="RMX48543.1"/>
    <property type="molecule type" value="Genomic_DNA"/>
</dbReference>
<name>A0A3M6U4D8_POCDA</name>
<protein>
    <submittedName>
        <fullName evidence="1">Uncharacterized protein</fullName>
    </submittedName>
</protein>
<comment type="caution">
    <text evidence="1">The sequence shown here is derived from an EMBL/GenBank/DDBJ whole genome shotgun (WGS) entry which is preliminary data.</text>
</comment>
<proteinExistence type="predicted"/>
<dbReference type="AlphaFoldDB" id="A0A3M6U4D8"/>
<evidence type="ECO:0000313" key="1">
    <source>
        <dbReference type="EMBL" id="RMX48543.1"/>
    </source>
</evidence>
<organism evidence="1 2">
    <name type="scientific">Pocillopora damicornis</name>
    <name type="common">Cauliflower coral</name>
    <name type="synonym">Millepora damicornis</name>
    <dbReference type="NCBI Taxonomy" id="46731"/>
    <lineage>
        <taxon>Eukaryota</taxon>
        <taxon>Metazoa</taxon>
        <taxon>Cnidaria</taxon>
        <taxon>Anthozoa</taxon>
        <taxon>Hexacorallia</taxon>
        <taxon>Scleractinia</taxon>
        <taxon>Astrocoeniina</taxon>
        <taxon>Pocilloporidae</taxon>
        <taxon>Pocillopora</taxon>
    </lineage>
</organism>
<dbReference type="Proteomes" id="UP000275408">
    <property type="component" value="Unassembled WGS sequence"/>
</dbReference>
<keyword evidence="2" id="KW-1185">Reference proteome</keyword>
<evidence type="ECO:0000313" key="2">
    <source>
        <dbReference type="Proteomes" id="UP000275408"/>
    </source>
</evidence>